<comment type="caution">
    <text evidence="2">The sequence shown here is derived from an EMBL/GenBank/DDBJ whole genome shotgun (WGS) entry which is preliminary data.</text>
</comment>
<dbReference type="InterPro" id="IPR016729">
    <property type="entry name" value="FADD"/>
</dbReference>
<dbReference type="SUPFAM" id="SSF47986">
    <property type="entry name" value="DEATH domain"/>
    <property type="match status" value="1"/>
</dbReference>
<dbReference type="GO" id="GO:0007165">
    <property type="term" value="P:signal transduction"/>
    <property type="evidence" value="ECO:0007669"/>
    <property type="project" value="InterPro"/>
</dbReference>
<dbReference type="PANTHER" id="PTHR15077">
    <property type="entry name" value="FAS-ASSOCIATING DEATH DOMAIN-CONTAINING PROTEIN FADD"/>
    <property type="match status" value="1"/>
</dbReference>
<dbReference type="Gene3D" id="1.10.533.10">
    <property type="entry name" value="Death Domain, Fas"/>
    <property type="match status" value="1"/>
</dbReference>
<evidence type="ECO:0000313" key="3">
    <source>
        <dbReference type="Proteomes" id="UP001249851"/>
    </source>
</evidence>
<feature type="domain" description="Death" evidence="1">
    <location>
        <begin position="236"/>
        <end position="319"/>
    </location>
</feature>
<dbReference type="AlphaFoldDB" id="A0AAD9QFB9"/>
<dbReference type="Pfam" id="PF00531">
    <property type="entry name" value="Death"/>
    <property type="match status" value="1"/>
</dbReference>
<dbReference type="InterPro" id="IPR011029">
    <property type="entry name" value="DEATH-like_dom_sf"/>
</dbReference>
<dbReference type="CDD" id="cd01670">
    <property type="entry name" value="Death"/>
    <property type="match status" value="1"/>
</dbReference>
<dbReference type="PROSITE" id="PS50017">
    <property type="entry name" value="DEATH_DOMAIN"/>
    <property type="match status" value="1"/>
</dbReference>
<dbReference type="Proteomes" id="UP001249851">
    <property type="component" value="Unassembled WGS sequence"/>
</dbReference>
<gene>
    <name evidence="2" type="ORF">P5673_017070</name>
</gene>
<dbReference type="Gene3D" id="2.60.220.30">
    <property type="match status" value="1"/>
</dbReference>
<dbReference type="Pfam" id="PF00791">
    <property type="entry name" value="ZU5"/>
    <property type="match status" value="1"/>
</dbReference>
<organism evidence="2 3">
    <name type="scientific">Acropora cervicornis</name>
    <name type="common">Staghorn coral</name>
    <dbReference type="NCBI Taxonomy" id="6130"/>
    <lineage>
        <taxon>Eukaryota</taxon>
        <taxon>Metazoa</taxon>
        <taxon>Cnidaria</taxon>
        <taxon>Anthozoa</taxon>
        <taxon>Hexacorallia</taxon>
        <taxon>Scleractinia</taxon>
        <taxon>Astrocoeniina</taxon>
        <taxon>Acroporidae</taxon>
        <taxon>Acropora</taxon>
    </lineage>
</organism>
<keyword evidence="3" id="KW-1185">Reference proteome</keyword>
<name>A0AAD9QFB9_ACRCE</name>
<dbReference type="SMART" id="SM00005">
    <property type="entry name" value="DEATH"/>
    <property type="match status" value="1"/>
</dbReference>
<proteinExistence type="predicted"/>
<sequence length="326" mass="36377">MASEDENEFLGDFSGTNCESIVLYSGVVTSEGTHLDLYRGGVHLTFPPGTVSESTTIMVHRWKYGACVPTLGEHEAVVSNVIEISAKEEVEALEFKNEVKLALSHSASDLEGYELVIKRLLDAESNKWEESAPVEFYGIPLKDDILSQAPVNFVLAACRGIIEEDRYQDFYNQCGIQGPHRALKSFFEFLAGLTLGKQEKCFDAIVCTLRSEGKYNHIIQRLQKGREAVMTSLNSKRELIPIVAKQVNTSWKRLARGLPLTPAEIDNIQEEEKDDHERCCKVLDTWCQRHGSEAKIKKLMKTLTDAGLAIVNNDVIKCLGLLDLNG</sequence>
<protein>
    <recommendedName>
        <fullName evidence="1">Death domain-containing protein</fullName>
    </recommendedName>
</protein>
<dbReference type="InterPro" id="IPR000488">
    <property type="entry name" value="Death_dom"/>
</dbReference>
<accession>A0AAD9QFB9</accession>
<dbReference type="EMBL" id="JARQWQ010000037">
    <property type="protein sequence ID" value="KAK2560109.1"/>
    <property type="molecule type" value="Genomic_DNA"/>
</dbReference>
<reference evidence="2" key="1">
    <citation type="journal article" date="2023" name="G3 (Bethesda)">
        <title>Whole genome assembly and annotation of the endangered Caribbean coral Acropora cervicornis.</title>
        <authorList>
            <person name="Selwyn J.D."/>
            <person name="Vollmer S.V."/>
        </authorList>
    </citation>
    <scope>NUCLEOTIDE SEQUENCE</scope>
    <source>
        <strain evidence="2">K2</strain>
    </source>
</reference>
<evidence type="ECO:0000313" key="2">
    <source>
        <dbReference type="EMBL" id="KAK2560109.1"/>
    </source>
</evidence>
<reference evidence="2" key="2">
    <citation type="journal article" date="2023" name="Science">
        <title>Genomic signatures of disease resistance in endangered staghorn corals.</title>
        <authorList>
            <person name="Vollmer S.V."/>
            <person name="Selwyn J.D."/>
            <person name="Despard B.A."/>
            <person name="Roesel C.L."/>
        </authorList>
    </citation>
    <scope>NUCLEOTIDE SEQUENCE</scope>
    <source>
        <strain evidence="2">K2</strain>
    </source>
</reference>
<evidence type="ECO:0000259" key="1">
    <source>
        <dbReference type="PROSITE" id="PS50017"/>
    </source>
</evidence>
<dbReference type="InterPro" id="IPR000906">
    <property type="entry name" value="ZU5_dom"/>
</dbReference>